<dbReference type="InterPro" id="IPR043428">
    <property type="entry name" value="LivM-like"/>
</dbReference>
<evidence type="ECO:0000256" key="4">
    <source>
        <dbReference type="ARBA" id="ARBA00022989"/>
    </source>
</evidence>
<name>A0A7I8DIV7_9FIRM</name>
<feature type="transmembrane region" description="Helical" evidence="6">
    <location>
        <begin position="51"/>
        <end position="73"/>
    </location>
</feature>
<feature type="transmembrane region" description="Helical" evidence="6">
    <location>
        <begin position="223"/>
        <end position="240"/>
    </location>
</feature>
<evidence type="ECO:0000256" key="5">
    <source>
        <dbReference type="ARBA" id="ARBA00023136"/>
    </source>
</evidence>
<gene>
    <name evidence="7" type="ORF">bsdcttw_06780</name>
</gene>
<keyword evidence="5 6" id="KW-0472">Membrane</keyword>
<dbReference type="Pfam" id="PF02653">
    <property type="entry name" value="BPD_transp_2"/>
    <property type="match status" value="1"/>
</dbReference>
<dbReference type="KEGG" id="acht:bsdcttw_06780"/>
<keyword evidence="8" id="KW-1185">Reference proteome</keyword>
<feature type="transmembrane region" description="Helical" evidence="6">
    <location>
        <begin position="297"/>
        <end position="315"/>
    </location>
</feature>
<dbReference type="GO" id="GO:0005886">
    <property type="term" value="C:plasma membrane"/>
    <property type="evidence" value="ECO:0007669"/>
    <property type="project" value="UniProtKB-SubCell"/>
</dbReference>
<reference evidence="7 8" key="1">
    <citation type="submission" date="2020-08" db="EMBL/GenBank/DDBJ databases">
        <title>Draft genome sequencing of an Anaerocolumna strain isolated from anoxic soil subjected to BSD treatment.</title>
        <authorList>
            <person name="Uek A."/>
            <person name="Tonouchi A."/>
        </authorList>
    </citation>
    <scope>NUCLEOTIDE SEQUENCE [LARGE SCALE GENOMIC DNA]</scope>
    <source>
        <strain evidence="7 8">CTTW</strain>
    </source>
</reference>
<dbReference type="PANTHER" id="PTHR30482">
    <property type="entry name" value="HIGH-AFFINITY BRANCHED-CHAIN AMINO ACID TRANSPORT SYSTEM PERMEASE"/>
    <property type="match status" value="1"/>
</dbReference>
<protein>
    <submittedName>
        <fullName evidence="7">Branched-chain amino acid ABC transporter permease</fullName>
    </submittedName>
</protein>
<feature type="transmembrane region" description="Helical" evidence="6">
    <location>
        <begin position="80"/>
        <end position="97"/>
    </location>
</feature>
<organism evidence="7 8">
    <name type="scientific">Anaerocolumna chitinilytica</name>
    <dbReference type="NCBI Taxonomy" id="1727145"/>
    <lineage>
        <taxon>Bacteria</taxon>
        <taxon>Bacillati</taxon>
        <taxon>Bacillota</taxon>
        <taxon>Clostridia</taxon>
        <taxon>Lachnospirales</taxon>
        <taxon>Lachnospiraceae</taxon>
        <taxon>Anaerocolumna</taxon>
    </lineage>
</organism>
<proteinExistence type="predicted"/>
<evidence type="ECO:0000256" key="6">
    <source>
        <dbReference type="SAM" id="Phobius"/>
    </source>
</evidence>
<feature type="transmembrane region" description="Helical" evidence="6">
    <location>
        <begin position="21"/>
        <end position="39"/>
    </location>
</feature>
<keyword evidence="3 6" id="KW-0812">Transmembrane</keyword>
<feature type="transmembrane region" description="Helical" evidence="6">
    <location>
        <begin position="177"/>
        <end position="193"/>
    </location>
</feature>
<feature type="transmembrane region" description="Helical" evidence="6">
    <location>
        <begin position="138"/>
        <end position="157"/>
    </location>
</feature>
<comment type="subcellular location">
    <subcellularLocation>
        <location evidence="1">Cell membrane</location>
        <topology evidence="1">Multi-pass membrane protein</topology>
    </subcellularLocation>
</comment>
<keyword evidence="2" id="KW-1003">Cell membrane</keyword>
<dbReference type="Proteomes" id="UP000515703">
    <property type="component" value="Chromosome"/>
</dbReference>
<accession>A0A7I8DIV7</accession>
<evidence type="ECO:0000313" key="7">
    <source>
        <dbReference type="EMBL" id="BCJ97637.1"/>
    </source>
</evidence>
<dbReference type="AlphaFoldDB" id="A0A7I8DIV7"/>
<evidence type="ECO:0000256" key="3">
    <source>
        <dbReference type="ARBA" id="ARBA00022692"/>
    </source>
</evidence>
<sequence>MVIYMGKNMSRKAQSIFTLSNLIKLLVIIAIYLVIMAVMEGDFATRHFKSLLVPIGINIILAVSLNITTGFLGELSLGHAGFMAIGAYSGALFTIFAENHTGLPAPLAFLLGIIIGGIMAAVFGVVIGIPVLRLKGDYLAIVTLAFGEIVRAIINFLGVTGGAKGLNGIPRYTNYKWTYALVIITIILLSNFVKSRHGRVISSIRDNAIASESIGIKVSNYKIMAFVIAAFFAGVAGVLFGSNLSILKPGNFDYNKSIEILVIVVLGGMGSIKGSVIAAIVLTLLPEFLRGASNYRMLLYALALIIIMLFNSSEIRQRLEDSGKLPRLPKLKARVK</sequence>
<dbReference type="PANTHER" id="PTHR30482:SF10">
    <property type="entry name" value="HIGH-AFFINITY BRANCHED-CHAIN AMINO ACID TRANSPORT PROTEIN BRAE"/>
    <property type="match status" value="1"/>
</dbReference>
<evidence type="ECO:0000256" key="2">
    <source>
        <dbReference type="ARBA" id="ARBA00022475"/>
    </source>
</evidence>
<dbReference type="GO" id="GO:0015658">
    <property type="term" value="F:branched-chain amino acid transmembrane transporter activity"/>
    <property type="evidence" value="ECO:0007669"/>
    <property type="project" value="InterPro"/>
</dbReference>
<reference evidence="7 8" key="2">
    <citation type="submission" date="2020-08" db="EMBL/GenBank/DDBJ databases">
        <authorList>
            <person name="Ueki A."/>
            <person name="Tonouchi A."/>
        </authorList>
    </citation>
    <scope>NUCLEOTIDE SEQUENCE [LARGE SCALE GENOMIC DNA]</scope>
    <source>
        <strain evidence="7 8">CTTW</strain>
    </source>
</reference>
<evidence type="ECO:0000256" key="1">
    <source>
        <dbReference type="ARBA" id="ARBA00004651"/>
    </source>
</evidence>
<dbReference type="CDD" id="cd06581">
    <property type="entry name" value="TM_PBP1_LivM_like"/>
    <property type="match status" value="1"/>
</dbReference>
<dbReference type="InterPro" id="IPR001851">
    <property type="entry name" value="ABC_transp_permease"/>
</dbReference>
<dbReference type="EMBL" id="AP023368">
    <property type="protein sequence ID" value="BCJ97637.1"/>
    <property type="molecule type" value="Genomic_DNA"/>
</dbReference>
<feature type="transmembrane region" description="Helical" evidence="6">
    <location>
        <begin position="260"/>
        <end position="285"/>
    </location>
</feature>
<keyword evidence="4 6" id="KW-1133">Transmembrane helix</keyword>
<feature type="transmembrane region" description="Helical" evidence="6">
    <location>
        <begin position="109"/>
        <end position="131"/>
    </location>
</feature>
<evidence type="ECO:0000313" key="8">
    <source>
        <dbReference type="Proteomes" id="UP000515703"/>
    </source>
</evidence>